<gene>
    <name evidence="2" type="ORF">B0H15DRAFT_338746</name>
</gene>
<feature type="compositionally biased region" description="Pro residues" evidence="1">
    <location>
        <begin position="59"/>
        <end position="80"/>
    </location>
</feature>
<proteinExistence type="predicted"/>
<keyword evidence="3" id="KW-1185">Reference proteome</keyword>
<sequence>MAWGGKARAGVQCTSCDSDVHGAWFASIWVRGADRARRLAREIERATRNRRCRARPHPRAPAPQQPPPRNPIPSSSPPAPRSSRCAAGGGVRVRRTARSTVPQDSCLSAAHATTPCCSHVDGAERTSATVCPPPQDGCYIETGLLNRILLFCNPVVVNKGGCRIELSLKLQARKAYRISFESELLSWTVHRRPTITEASSPKTRGGCLYGLMSVNGVNASSGSVRQARKSRSTQLKPCSLPRTQLSSTAKAECIVSERPDSPLLNARSAFRAIAQSFVSYARLARPQTRVRRTA</sequence>
<feature type="compositionally biased region" description="Basic residues" evidence="1">
    <location>
        <begin position="48"/>
        <end position="58"/>
    </location>
</feature>
<accession>A0AAD6UIQ3</accession>
<name>A0AAD6UIQ3_9AGAR</name>
<feature type="region of interest" description="Disordered" evidence="1">
    <location>
        <begin position="47"/>
        <end position="90"/>
    </location>
</feature>
<dbReference type="AlphaFoldDB" id="A0AAD6UIQ3"/>
<protein>
    <submittedName>
        <fullName evidence="2">Uncharacterized protein</fullName>
    </submittedName>
</protein>
<evidence type="ECO:0000313" key="3">
    <source>
        <dbReference type="Proteomes" id="UP001222325"/>
    </source>
</evidence>
<dbReference type="Proteomes" id="UP001222325">
    <property type="component" value="Unassembled WGS sequence"/>
</dbReference>
<reference evidence="2" key="1">
    <citation type="submission" date="2023-03" db="EMBL/GenBank/DDBJ databases">
        <title>Massive genome expansion in bonnet fungi (Mycena s.s.) driven by repeated elements and novel gene families across ecological guilds.</title>
        <authorList>
            <consortium name="Lawrence Berkeley National Laboratory"/>
            <person name="Harder C.B."/>
            <person name="Miyauchi S."/>
            <person name="Viragh M."/>
            <person name="Kuo A."/>
            <person name="Thoen E."/>
            <person name="Andreopoulos B."/>
            <person name="Lu D."/>
            <person name="Skrede I."/>
            <person name="Drula E."/>
            <person name="Henrissat B."/>
            <person name="Morin E."/>
            <person name="Kohler A."/>
            <person name="Barry K."/>
            <person name="LaButti K."/>
            <person name="Morin E."/>
            <person name="Salamov A."/>
            <person name="Lipzen A."/>
            <person name="Mereny Z."/>
            <person name="Hegedus B."/>
            <person name="Baldrian P."/>
            <person name="Stursova M."/>
            <person name="Weitz H."/>
            <person name="Taylor A."/>
            <person name="Grigoriev I.V."/>
            <person name="Nagy L.G."/>
            <person name="Martin F."/>
            <person name="Kauserud H."/>
        </authorList>
    </citation>
    <scope>NUCLEOTIDE SEQUENCE</scope>
    <source>
        <strain evidence="2">CBHHK173m</strain>
    </source>
</reference>
<evidence type="ECO:0000256" key="1">
    <source>
        <dbReference type="SAM" id="MobiDB-lite"/>
    </source>
</evidence>
<organism evidence="2 3">
    <name type="scientific">Mycena belliarum</name>
    <dbReference type="NCBI Taxonomy" id="1033014"/>
    <lineage>
        <taxon>Eukaryota</taxon>
        <taxon>Fungi</taxon>
        <taxon>Dikarya</taxon>
        <taxon>Basidiomycota</taxon>
        <taxon>Agaricomycotina</taxon>
        <taxon>Agaricomycetes</taxon>
        <taxon>Agaricomycetidae</taxon>
        <taxon>Agaricales</taxon>
        <taxon>Marasmiineae</taxon>
        <taxon>Mycenaceae</taxon>
        <taxon>Mycena</taxon>
    </lineage>
</organism>
<comment type="caution">
    <text evidence="2">The sequence shown here is derived from an EMBL/GenBank/DDBJ whole genome shotgun (WGS) entry which is preliminary data.</text>
</comment>
<dbReference type="EMBL" id="JARJCN010000003">
    <property type="protein sequence ID" value="KAJ7102569.1"/>
    <property type="molecule type" value="Genomic_DNA"/>
</dbReference>
<evidence type="ECO:0000313" key="2">
    <source>
        <dbReference type="EMBL" id="KAJ7102569.1"/>
    </source>
</evidence>